<dbReference type="Proteomes" id="UP000190080">
    <property type="component" value="Unassembled WGS sequence"/>
</dbReference>
<dbReference type="STRING" id="1450648.CLORY_17830"/>
<evidence type="ECO:0000313" key="2">
    <source>
        <dbReference type="EMBL" id="OPJ62414.1"/>
    </source>
</evidence>
<comment type="caution">
    <text evidence="2">The sequence shown here is derived from an EMBL/GenBank/DDBJ whole genome shotgun (WGS) entry which is preliminary data.</text>
</comment>
<evidence type="ECO:0000313" key="3">
    <source>
        <dbReference type="Proteomes" id="UP000190080"/>
    </source>
</evidence>
<feature type="domain" description="Type VI secretion system spike protein VgrG3-like C-terminal" evidence="1">
    <location>
        <begin position="133"/>
        <end position="322"/>
    </location>
</feature>
<sequence>MDNYFNSTGVNASMLNSLLNNSYSYGNTGIASSLNSAGSSSVNASNAQNALNTLIFENVLQTMLNSMSTSSSSDSSGYGGYSSLLSSLVSNQGYNNYSNLLYSNSNYDLNRLLYSTLNANSTSPSSSVTSDELGALSAKYESNGNPGTIANNSGDSGGKSYGAWQFSANKGSLNSFISWLKNNNEPYYNFLTSAKANDGNTFGSNFDSAWRYLADKDRAGFLDLQRRYVKNTYYDAAVDKIKDQYGIDINSRSKALQSVVWSTAVQFGVGGVSKIFSRINTSGSDADLINGIYNEKEKVNEYFRSSSSSIRNSVYNRALNEKADALAMLYSDNTERG</sequence>
<reference evidence="2 3" key="1">
    <citation type="submission" date="2017-03" db="EMBL/GenBank/DDBJ databases">
        <title>Genome sequence of Clostridium oryzae DSM 28571.</title>
        <authorList>
            <person name="Poehlein A."/>
            <person name="Daniel R."/>
        </authorList>
    </citation>
    <scope>NUCLEOTIDE SEQUENCE [LARGE SCALE GENOMIC DNA]</scope>
    <source>
        <strain evidence="2 3">DSM 28571</strain>
    </source>
</reference>
<protein>
    <recommendedName>
        <fullName evidence="1">Type VI secretion system spike protein VgrG3-like C-terminal domain-containing protein</fullName>
    </recommendedName>
</protein>
<organism evidence="2 3">
    <name type="scientific">Clostridium oryzae</name>
    <dbReference type="NCBI Taxonomy" id="1450648"/>
    <lineage>
        <taxon>Bacteria</taxon>
        <taxon>Bacillati</taxon>
        <taxon>Bacillota</taxon>
        <taxon>Clostridia</taxon>
        <taxon>Eubacteriales</taxon>
        <taxon>Clostridiaceae</taxon>
        <taxon>Clostridium</taxon>
    </lineage>
</organism>
<name>A0A1V4IRI2_9CLOT</name>
<dbReference type="InterPro" id="IPR049073">
    <property type="entry name" value="T6SS_VgrG3-like_C"/>
</dbReference>
<dbReference type="OrthoDB" id="9800780at2"/>
<evidence type="ECO:0000259" key="1">
    <source>
        <dbReference type="Pfam" id="PF21277"/>
    </source>
</evidence>
<accession>A0A1V4IRI2</accession>
<dbReference type="AlphaFoldDB" id="A0A1V4IRI2"/>
<dbReference type="EMBL" id="MZGV01000015">
    <property type="protein sequence ID" value="OPJ62414.1"/>
    <property type="molecule type" value="Genomic_DNA"/>
</dbReference>
<dbReference type="Pfam" id="PF21277">
    <property type="entry name" value="T6SS_VgrG3-like_C"/>
    <property type="match status" value="1"/>
</dbReference>
<gene>
    <name evidence="2" type="ORF">CLORY_17830</name>
</gene>
<proteinExistence type="predicted"/>
<dbReference type="RefSeq" id="WP_079423422.1">
    <property type="nucleotide sequence ID" value="NZ_MZGV01000015.1"/>
</dbReference>
<keyword evidence="3" id="KW-1185">Reference proteome</keyword>